<proteinExistence type="inferred from homology"/>
<dbReference type="CDD" id="cd03230">
    <property type="entry name" value="ABC_DR_subfamily_A"/>
    <property type="match status" value="1"/>
</dbReference>
<protein>
    <submittedName>
        <fullName evidence="6">ABC transporter ATP-binding protein</fullName>
    </submittedName>
</protein>
<sequence>MEKLIQVNDIVKKYGSLSALDRITFTIPRGQVTAIVGPNGSGKTTLLKIMLGLIDATSGSVSIGGRPVTSGSLEARRKIGIVVEDQGAYGHMKVRKYLRFFSKLYGVPPWSRQVMNIVEALDLSKYMDVEIAKLSKGNKQKVNIVRALVHEPEILFLDEATDNLDPEVRESVLDQIRRFRNEGKTVIMCSHNLHEVEQVADQVLILKFGKLLDSIRLDAAQQNGATLNEIYMSAVKEMVHL</sequence>
<dbReference type="RefSeq" id="WP_328276758.1">
    <property type="nucleotide sequence ID" value="NZ_JARTLD010000018.1"/>
</dbReference>
<organism evidence="6 7">
    <name type="scientific">Paenibacillus chibensis</name>
    <dbReference type="NCBI Taxonomy" id="59846"/>
    <lineage>
        <taxon>Bacteria</taxon>
        <taxon>Bacillati</taxon>
        <taxon>Bacillota</taxon>
        <taxon>Bacilli</taxon>
        <taxon>Bacillales</taxon>
        <taxon>Paenibacillaceae</taxon>
        <taxon>Paenibacillus</taxon>
    </lineage>
</organism>
<evidence type="ECO:0000313" key="6">
    <source>
        <dbReference type="EMBL" id="MED5017221.1"/>
    </source>
</evidence>
<dbReference type="InterPro" id="IPR003439">
    <property type="entry name" value="ABC_transporter-like_ATP-bd"/>
</dbReference>
<name>A0ABU6PQS1_9BACL</name>
<evidence type="ECO:0000256" key="2">
    <source>
        <dbReference type="ARBA" id="ARBA00022448"/>
    </source>
</evidence>
<dbReference type="PANTHER" id="PTHR42711">
    <property type="entry name" value="ABC TRANSPORTER ATP-BINDING PROTEIN"/>
    <property type="match status" value="1"/>
</dbReference>
<accession>A0ABU6PQS1</accession>
<dbReference type="Gene3D" id="3.40.50.300">
    <property type="entry name" value="P-loop containing nucleotide triphosphate hydrolases"/>
    <property type="match status" value="1"/>
</dbReference>
<dbReference type="PANTHER" id="PTHR42711:SF5">
    <property type="entry name" value="ABC TRANSPORTER ATP-BINDING PROTEIN NATA"/>
    <property type="match status" value="1"/>
</dbReference>
<dbReference type="PROSITE" id="PS50893">
    <property type="entry name" value="ABC_TRANSPORTER_2"/>
    <property type="match status" value="1"/>
</dbReference>
<gene>
    <name evidence="6" type="ORF">P9847_07835</name>
</gene>
<keyword evidence="3" id="KW-0547">Nucleotide-binding</keyword>
<feature type="domain" description="ABC transporter" evidence="5">
    <location>
        <begin position="5"/>
        <end position="233"/>
    </location>
</feature>
<evidence type="ECO:0000256" key="1">
    <source>
        <dbReference type="ARBA" id="ARBA00005417"/>
    </source>
</evidence>
<evidence type="ECO:0000256" key="4">
    <source>
        <dbReference type="ARBA" id="ARBA00022840"/>
    </source>
</evidence>
<reference evidence="6 7" key="1">
    <citation type="submission" date="2023-03" db="EMBL/GenBank/DDBJ databases">
        <title>Bacillus Genome Sequencing.</title>
        <authorList>
            <person name="Dunlap C."/>
        </authorList>
    </citation>
    <scope>NUCLEOTIDE SEQUENCE [LARGE SCALE GENOMIC DNA]</scope>
    <source>
        <strain evidence="6 7">NRS-52</strain>
    </source>
</reference>
<keyword evidence="2" id="KW-0813">Transport</keyword>
<dbReference type="SUPFAM" id="SSF52540">
    <property type="entry name" value="P-loop containing nucleoside triphosphate hydrolases"/>
    <property type="match status" value="1"/>
</dbReference>
<dbReference type="EMBL" id="JARTLD010000018">
    <property type="protein sequence ID" value="MED5017221.1"/>
    <property type="molecule type" value="Genomic_DNA"/>
</dbReference>
<dbReference type="InterPro" id="IPR003593">
    <property type="entry name" value="AAA+_ATPase"/>
</dbReference>
<dbReference type="GO" id="GO:0005524">
    <property type="term" value="F:ATP binding"/>
    <property type="evidence" value="ECO:0007669"/>
    <property type="project" value="UniProtKB-KW"/>
</dbReference>
<dbReference type="SMART" id="SM00382">
    <property type="entry name" value="AAA"/>
    <property type="match status" value="1"/>
</dbReference>
<comment type="caution">
    <text evidence="6">The sequence shown here is derived from an EMBL/GenBank/DDBJ whole genome shotgun (WGS) entry which is preliminary data.</text>
</comment>
<keyword evidence="4 6" id="KW-0067">ATP-binding</keyword>
<evidence type="ECO:0000259" key="5">
    <source>
        <dbReference type="PROSITE" id="PS50893"/>
    </source>
</evidence>
<dbReference type="InterPro" id="IPR050763">
    <property type="entry name" value="ABC_transporter_ATP-binding"/>
</dbReference>
<dbReference type="InterPro" id="IPR017871">
    <property type="entry name" value="ABC_transporter-like_CS"/>
</dbReference>
<comment type="similarity">
    <text evidence="1">Belongs to the ABC transporter superfamily.</text>
</comment>
<evidence type="ECO:0000256" key="3">
    <source>
        <dbReference type="ARBA" id="ARBA00022741"/>
    </source>
</evidence>
<dbReference type="Proteomes" id="UP001343257">
    <property type="component" value="Unassembled WGS sequence"/>
</dbReference>
<dbReference type="PROSITE" id="PS00211">
    <property type="entry name" value="ABC_TRANSPORTER_1"/>
    <property type="match status" value="1"/>
</dbReference>
<dbReference type="Pfam" id="PF00005">
    <property type="entry name" value="ABC_tran"/>
    <property type="match status" value="1"/>
</dbReference>
<evidence type="ECO:0000313" key="7">
    <source>
        <dbReference type="Proteomes" id="UP001343257"/>
    </source>
</evidence>
<dbReference type="InterPro" id="IPR027417">
    <property type="entry name" value="P-loop_NTPase"/>
</dbReference>
<keyword evidence="7" id="KW-1185">Reference proteome</keyword>